<keyword evidence="1" id="KW-0472">Membrane</keyword>
<gene>
    <name evidence="2" type="ORF">Csa_3G129500</name>
</gene>
<name>A0A0A0L7U5_CUCSA</name>
<dbReference type="Gramene" id="KGN56692">
    <property type="protein sequence ID" value="KGN56692"/>
    <property type="gene ID" value="Csa_3G129500"/>
</dbReference>
<evidence type="ECO:0000313" key="2">
    <source>
        <dbReference type="EMBL" id="KGN56692.1"/>
    </source>
</evidence>
<protein>
    <submittedName>
        <fullName evidence="2">Uncharacterized protein</fullName>
    </submittedName>
</protein>
<dbReference type="AlphaFoldDB" id="A0A0A0L7U5"/>
<evidence type="ECO:0000256" key="1">
    <source>
        <dbReference type="SAM" id="Phobius"/>
    </source>
</evidence>
<dbReference type="Proteomes" id="UP000029981">
    <property type="component" value="Chromosome 3"/>
</dbReference>
<keyword evidence="1" id="KW-1133">Transmembrane helix</keyword>
<feature type="transmembrane region" description="Helical" evidence="1">
    <location>
        <begin position="75"/>
        <end position="99"/>
    </location>
</feature>
<keyword evidence="1" id="KW-0812">Transmembrane</keyword>
<proteinExistence type="predicted"/>
<sequence length="108" mass="12261">MADESIPVLNKDMFVGLLFKFYVSGYGGDVLSVLVCSFLVWVLFFWKPNCGVQITTLVKILHGFYVFISVKMDLIWTLIFYLQFLIAIIFLGCTGFLIYCCCLVESAS</sequence>
<dbReference type="EMBL" id="CM002924">
    <property type="protein sequence ID" value="KGN56692.1"/>
    <property type="molecule type" value="Genomic_DNA"/>
</dbReference>
<keyword evidence="3" id="KW-1185">Reference proteome</keyword>
<reference evidence="2 3" key="1">
    <citation type="journal article" date="2009" name="Nat. Genet.">
        <title>The genome of the cucumber, Cucumis sativus L.</title>
        <authorList>
            <person name="Huang S."/>
            <person name="Li R."/>
            <person name="Zhang Z."/>
            <person name="Li L."/>
            <person name="Gu X."/>
            <person name="Fan W."/>
            <person name="Lucas W.J."/>
            <person name="Wang X."/>
            <person name="Xie B."/>
            <person name="Ni P."/>
            <person name="Ren Y."/>
            <person name="Zhu H."/>
            <person name="Li J."/>
            <person name="Lin K."/>
            <person name="Jin W."/>
            <person name="Fei Z."/>
            <person name="Li G."/>
            <person name="Staub J."/>
            <person name="Kilian A."/>
            <person name="van der Vossen E.A."/>
            <person name="Wu Y."/>
            <person name="Guo J."/>
            <person name="He J."/>
            <person name="Jia Z."/>
            <person name="Ren Y."/>
            <person name="Tian G."/>
            <person name="Lu Y."/>
            <person name="Ruan J."/>
            <person name="Qian W."/>
            <person name="Wang M."/>
            <person name="Huang Q."/>
            <person name="Li B."/>
            <person name="Xuan Z."/>
            <person name="Cao J."/>
            <person name="Asan"/>
            <person name="Wu Z."/>
            <person name="Zhang J."/>
            <person name="Cai Q."/>
            <person name="Bai Y."/>
            <person name="Zhao B."/>
            <person name="Han Y."/>
            <person name="Li Y."/>
            <person name="Li X."/>
            <person name="Wang S."/>
            <person name="Shi Q."/>
            <person name="Liu S."/>
            <person name="Cho W.K."/>
            <person name="Kim J.Y."/>
            <person name="Xu Y."/>
            <person name="Heller-Uszynska K."/>
            <person name="Miao H."/>
            <person name="Cheng Z."/>
            <person name="Zhang S."/>
            <person name="Wu J."/>
            <person name="Yang Y."/>
            <person name="Kang H."/>
            <person name="Li M."/>
            <person name="Liang H."/>
            <person name="Ren X."/>
            <person name="Shi Z."/>
            <person name="Wen M."/>
            <person name="Jian M."/>
            <person name="Yang H."/>
            <person name="Zhang G."/>
            <person name="Yang Z."/>
            <person name="Chen R."/>
            <person name="Liu S."/>
            <person name="Li J."/>
            <person name="Ma L."/>
            <person name="Liu H."/>
            <person name="Zhou Y."/>
            <person name="Zhao J."/>
            <person name="Fang X."/>
            <person name="Li G."/>
            <person name="Fang L."/>
            <person name="Li Y."/>
            <person name="Liu D."/>
            <person name="Zheng H."/>
            <person name="Zhang Y."/>
            <person name="Qin N."/>
            <person name="Li Z."/>
            <person name="Yang G."/>
            <person name="Yang S."/>
            <person name="Bolund L."/>
            <person name="Kristiansen K."/>
            <person name="Zheng H."/>
            <person name="Li S."/>
            <person name="Zhang X."/>
            <person name="Yang H."/>
            <person name="Wang J."/>
            <person name="Sun R."/>
            <person name="Zhang B."/>
            <person name="Jiang S."/>
            <person name="Wang J."/>
            <person name="Du Y."/>
            <person name="Li S."/>
        </authorList>
    </citation>
    <scope>NUCLEOTIDE SEQUENCE [LARGE SCALE GENOMIC DNA]</scope>
    <source>
        <strain evidence="3">cv. 9930</strain>
    </source>
</reference>
<organism evidence="2 3">
    <name type="scientific">Cucumis sativus</name>
    <name type="common">Cucumber</name>
    <dbReference type="NCBI Taxonomy" id="3659"/>
    <lineage>
        <taxon>Eukaryota</taxon>
        <taxon>Viridiplantae</taxon>
        <taxon>Streptophyta</taxon>
        <taxon>Embryophyta</taxon>
        <taxon>Tracheophyta</taxon>
        <taxon>Spermatophyta</taxon>
        <taxon>Magnoliopsida</taxon>
        <taxon>eudicotyledons</taxon>
        <taxon>Gunneridae</taxon>
        <taxon>Pentapetalae</taxon>
        <taxon>rosids</taxon>
        <taxon>fabids</taxon>
        <taxon>Cucurbitales</taxon>
        <taxon>Cucurbitaceae</taxon>
        <taxon>Benincaseae</taxon>
        <taxon>Cucumis</taxon>
    </lineage>
</organism>
<evidence type="ECO:0000313" key="3">
    <source>
        <dbReference type="Proteomes" id="UP000029981"/>
    </source>
</evidence>
<reference evidence="2 3" key="2">
    <citation type="journal article" date="2009" name="PLoS ONE">
        <title>An integrated genetic and cytogenetic map of the cucumber genome.</title>
        <authorList>
            <person name="Ren Y."/>
            <person name="Zhang Z."/>
            <person name="Liu J."/>
            <person name="Staub J.E."/>
            <person name="Han Y."/>
            <person name="Cheng Z."/>
            <person name="Li X."/>
            <person name="Lu J."/>
            <person name="Miao H."/>
            <person name="Kang H."/>
            <person name="Xie B."/>
            <person name="Gu X."/>
            <person name="Wang X."/>
            <person name="Du Y."/>
            <person name="Jin W."/>
            <person name="Huang S."/>
        </authorList>
    </citation>
    <scope>NUCLEOTIDE SEQUENCE [LARGE SCALE GENOMIC DNA]</scope>
    <source>
        <strain evidence="3">cv. 9930</strain>
    </source>
</reference>
<reference evidence="2 3" key="4">
    <citation type="journal article" date="2011" name="BMC Genomics">
        <title>RNA-Seq improves annotation of protein-coding genes in the cucumber genome.</title>
        <authorList>
            <person name="Li Z."/>
            <person name="Zhang Z."/>
            <person name="Yan P."/>
            <person name="Huang S."/>
            <person name="Fei Z."/>
            <person name="Lin K."/>
        </authorList>
    </citation>
    <scope>NUCLEOTIDE SEQUENCE [LARGE SCALE GENOMIC DNA]</scope>
    <source>
        <strain evidence="3">cv. 9930</strain>
    </source>
</reference>
<feature type="transmembrane region" description="Helical" evidence="1">
    <location>
        <begin position="21"/>
        <end position="46"/>
    </location>
</feature>
<reference evidence="2 3" key="3">
    <citation type="journal article" date="2010" name="BMC Genomics">
        <title>Transcriptome sequencing and comparative analysis of cucumber flowers with different sex types.</title>
        <authorList>
            <person name="Guo S."/>
            <person name="Zheng Y."/>
            <person name="Joung J.G."/>
            <person name="Liu S."/>
            <person name="Zhang Z."/>
            <person name="Crasta O.R."/>
            <person name="Sobral B.W."/>
            <person name="Xu Y."/>
            <person name="Huang S."/>
            <person name="Fei Z."/>
        </authorList>
    </citation>
    <scope>NUCLEOTIDE SEQUENCE [LARGE SCALE GENOMIC DNA]</scope>
    <source>
        <strain evidence="3">cv. 9930</strain>
    </source>
</reference>
<accession>A0A0A0L7U5</accession>